<dbReference type="GO" id="GO:0016791">
    <property type="term" value="F:phosphatase activity"/>
    <property type="evidence" value="ECO:0007669"/>
    <property type="project" value="TreeGrafter"/>
</dbReference>
<keyword evidence="2" id="KW-1185">Reference proteome</keyword>
<dbReference type="NCBIfam" id="TIGR00099">
    <property type="entry name" value="Cof-subfamily"/>
    <property type="match status" value="1"/>
</dbReference>
<dbReference type="InterPro" id="IPR000150">
    <property type="entry name" value="Cof"/>
</dbReference>
<sequence length="268" mass="30576">MTKKIKLVATDMDGTFLDAQGNFDRKRLEAVLERFQDKQILFVAASGRSHGSLSSLFSHFKHQMAFVSENGGMVQYQGRTLFESFMDPNQYREIYQKVLENPYNQGHELLFSGERQSYVLKETPRDYVDFIRHYYPDVQIIDDLEAIDDRIMKVTTNFPAEHIFQGEAWLNDQLPYIHAVTTGFASIDVILRGVNKGQALKKLCQELGLSPDEVLVFGDNLNDFEMMTFAGTAIAPANARSQIKEIADLVIADHSQESVMAYMEELVR</sequence>
<dbReference type="OrthoDB" id="9814970at2"/>
<protein>
    <submittedName>
        <fullName evidence="1">Hydrolase</fullName>
        <ecNumber evidence="1">3.1.3.-</ecNumber>
    </submittedName>
</protein>
<accession>A0A2X3Y1X0</accession>
<evidence type="ECO:0000313" key="2">
    <source>
        <dbReference type="Proteomes" id="UP000249495"/>
    </source>
</evidence>
<dbReference type="InterPro" id="IPR036412">
    <property type="entry name" value="HAD-like_sf"/>
</dbReference>
<proteinExistence type="predicted"/>
<dbReference type="InterPro" id="IPR023214">
    <property type="entry name" value="HAD_sf"/>
</dbReference>
<dbReference type="STRING" id="1123303.GCA_000372425_00888"/>
<gene>
    <name evidence="1" type="primary">ybjI</name>
    <name evidence="1" type="ORF">NCTC12278_01370</name>
</gene>
<keyword evidence="1" id="KW-0378">Hydrolase</keyword>
<dbReference type="CDD" id="cd07518">
    <property type="entry name" value="HAD_YbiV-Like"/>
    <property type="match status" value="1"/>
</dbReference>
<dbReference type="SUPFAM" id="SSF56784">
    <property type="entry name" value="HAD-like"/>
    <property type="match status" value="1"/>
</dbReference>
<dbReference type="GO" id="GO:0000287">
    <property type="term" value="F:magnesium ion binding"/>
    <property type="evidence" value="ECO:0007669"/>
    <property type="project" value="TreeGrafter"/>
</dbReference>
<dbReference type="PANTHER" id="PTHR10000">
    <property type="entry name" value="PHOSPHOSERINE PHOSPHATASE"/>
    <property type="match status" value="1"/>
</dbReference>
<dbReference type="AlphaFoldDB" id="A0A2X3Y1X0"/>
<dbReference type="PANTHER" id="PTHR10000:SF53">
    <property type="entry name" value="5-AMINO-6-(5-PHOSPHO-D-RIBITYLAMINO)URACIL PHOSPHATASE YBJI-RELATED"/>
    <property type="match status" value="1"/>
</dbReference>
<dbReference type="Proteomes" id="UP000249495">
    <property type="component" value="Chromosome 1"/>
</dbReference>
<dbReference type="GO" id="GO:0005829">
    <property type="term" value="C:cytosol"/>
    <property type="evidence" value="ECO:0007669"/>
    <property type="project" value="TreeGrafter"/>
</dbReference>
<name>A0A2X3Y1X0_9STRE</name>
<dbReference type="SFLD" id="SFLDG01140">
    <property type="entry name" value="C2.B:_Phosphomannomutase_and_P"/>
    <property type="match status" value="1"/>
</dbReference>
<dbReference type="NCBIfam" id="TIGR01484">
    <property type="entry name" value="HAD-SF-IIB"/>
    <property type="match status" value="1"/>
</dbReference>
<dbReference type="Gene3D" id="3.40.50.1000">
    <property type="entry name" value="HAD superfamily/HAD-like"/>
    <property type="match status" value="1"/>
</dbReference>
<dbReference type="Gene3D" id="3.30.1240.10">
    <property type="match status" value="1"/>
</dbReference>
<evidence type="ECO:0000313" key="1">
    <source>
        <dbReference type="EMBL" id="SQF40792.1"/>
    </source>
</evidence>
<dbReference type="EC" id="3.1.3.-" evidence="1"/>
<dbReference type="Pfam" id="PF08282">
    <property type="entry name" value="Hydrolase_3"/>
    <property type="match status" value="1"/>
</dbReference>
<dbReference type="InterPro" id="IPR006379">
    <property type="entry name" value="HAD-SF_hydro_IIB"/>
</dbReference>
<dbReference type="EMBL" id="LS483343">
    <property type="protein sequence ID" value="SQF40792.1"/>
    <property type="molecule type" value="Genomic_DNA"/>
</dbReference>
<dbReference type="RefSeq" id="WP_018030218.1">
    <property type="nucleotide sequence ID" value="NZ_JBCLUB010000001.1"/>
</dbReference>
<organism evidence="1 2">
    <name type="scientific">Streptococcus ferus</name>
    <dbReference type="NCBI Taxonomy" id="1345"/>
    <lineage>
        <taxon>Bacteria</taxon>
        <taxon>Bacillati</taxon>
        <taxon>Bacillota</taxon>
        <taxon>Bacilli</taxon>
        <taxon>Lactobacillales</taxon>
        <taxon>Streptococcaceae</taxon>
        <taxon>Streptococcus</taxon>
    </lineage>
</organism>
<dbReference type="SFLD" id="SFLDS00003">
    <property type="entry name" value="Haloacid_Dehalogenase"/>
    <property type="match status" value="1"/>
</dbReference>
<reference evidence="1 2" key="1">
    <citation type="submission" date="2018-06" db="EMBL/GenBank/DDBJ databases">
        <authorList>
            <consortium name="Pathogen Informatics"/>
            <person name="Doyle S."/>
        </authorList>
    </citation>
    <scope>NUCLEOTIDE SEQUENCE [LARGE SCALE GENOMIC DNA]</scope>
    <source>
        <strain evidence="1 2">NCTC12278</strain>
    </source>
</reference>
<dbReference type="KEGG" id="sfer:NCTC12278_01370"/>